<proteinExistence type="predicted"/>
<feature type="signal peptide" evidence="1">
    <location>
        <begin position="1"/>
        <end position="19"/>
    </location>
</feature>
<organism evidence="2 3">
    <name type="scientific">Dyadobacter chenwenxiniae</name>
    <dbReference type="NCBI Taxonomy" id="2906456"/>
    <lineage>
        <taxon>Bacteria</taxon>
        <taxon>Pseudomonadati</taxon>
        <taxon>Bacteroidota</taxon>
        <taxon>Cytophagia</taxon>
        <taxon>Cytophagales</taxon>
        <taxon>Spirosomataceae</taxon>
        <taxon>Dyadobacter</taxon>
    </lineage>
</organism>
<dbReference type="PROSITE" id="PS51257">
    <property type="entry name" value="PROKAR_LIPOPROTEIN"/>
    <property type="match status" value="1"/>
</dbReference>
<feature type="chain" id="PRO_5040990656" evidence="1">
    <location>
        <begin position="20"/>
        <end position="251"/>
    </location>
</feature>
<sequence>MRRISLQFSVLLAALFLFAFSCQDHYVPEEPEPETLQIKTLPIESPTNGEYSRTKLGVAIEKLGIKPVKEFGLVISIHWIGDNDYTEQPTTSNQTLSIEEAPSLGEHTFTEGGFERDEIAEVYYRAYAELADGQVIYGEIMKFTPLDIVGIRVTDVSGKSAPISGTVDISSLGAVDVEEYGLVYSYKVNSNDPISSRPTLADHKAKSAIPIKLGKQEITLPTPGNSVSHLYVRPYVKYKNGNVFYGNISGH</sequence>
<reference evidence="2" key="1">
    <citation type="submission" date="2021-12" db="EMBL/GenBank/DDBJ databases">
        <title>Novel species in genus Dyadobacter.</title>
        <authorList>
            <person name="Ma C."/>
        </authorList>
    </citation>
    <scope>NUCLEOTIDE SEQUENCE</scope>
    <source>
        <strain evidence="2">LJ419</strain>
    </source>
</reference>
<evidence type="ECO:0000256" key="1">
    <source>
        <dbReference type="SAM" id="SignalP"/>
    </source>
</evidence>
<keyword evidence="3" id="KW-1185">Reference proteome</keyword>
<dbReference type="AlphaFoldDB" id="A0A9X1PNF5"/>
<gene>
    <name evidence="2" type="ORF">LXM26_22730</name>
</gene>
<evidence type="ECO:0000313" key="2">
    <source>
        <dbReference type="EMBL" id="MCF0064350.1"/>
    </source>
</evidence>
<protein>
    <submittedName>
        <fullName evidence="2">Uncharacterized protein</fullName>
    </submittedName>
</protein>
<dbReference type="Proteomes" id="UP001139000">
    <property type="component" value="Unassembled WGS sequence"/>
</dbReference>
<dbReference type="RefSeq" id="WP_234657285.1">
    <property type="nucleotide sequence ID" value="NZ_CP094997.1"/>
</dbReference>
<evidence type="ECO:0000313" key="3">
    <source>
        <dbReference type="Proteomes" id="UP001139000"/>
    </source>
</evidence>
<dbReference type="EMBL" id="JAJTTC010000007">
    <property type="protein sequence ID" value="MCF0064350.1"/>
    <property type="molecule type" value="Genomic_DNA"/>
</dbReference>
<comment type="caution">
    <text evidence="2">The sequence shown here is derived from an EMBL/GenBank/DDBJ whole genome shotgun (WGS) entry which is preliminary data.</text>
</comment>
<keyword evidence="1" id="KW-0732">Signal</keyword>
<name>A0A9X1PNF5_9BACT</name>
<accession>A0A9X1PNF5</accession>